<keyword evidence="5" id="KW-0369">Histidine metabolism</keyword>
<accession>T1A500</accession>
<dbReference type="InterPro" id="IPR005920">
    <property type="entry name" value="HutI"/>
</dbReference>
<keyword evidence="7" id="KW-0408">Iron</keyword>
<sequence>MFDLVIDNARIYPLEQDLSNLPARTMAVAEGRIAAFGIEPSAPSRFRLDAHDRAILPGLVDCHTHAVFAGDRLDEYLARLAGADYASQNRAGGGILSTVAATRRASFSELLDCSLKHVAPLVAEGVTTLEIKSGYGLDRDSEIKILTVAAAMGPILKTRIVPTFMGAHTVPARMEREPYLAWVADEMLPDLVASGLTRSVDIFVDPIAFTLADLDRLFERASALSCGLHAHTDQLGHTGATGQAARWGARSCDHLEHAQHEDVEALAQSGTVAVLLPVASTFLGQAPHPPIEALREAGVPIAIASDLNPGTAPVASLLWSASLSIRLWGLSPAEALFGVTRHAAHALDPDADYGTLAVGQSADFGIWDIPCPESLLYAPASHRPVMSFFKGEHR</sequence>
<evidence type="ECO:0000256" key="2">
    <source>
        <dbReference type="ARBA" id="ARBA00012864"/>
    </source>
</evidence>
<evidence type="ECO:0000256" key="3">
    <source>
        <dbReference type="ARBA" id="ARBA00022723"/>
    </source>
</evidence>
<dbReference type="Pfam" id="PF01979">
    <property type="entry name" value="Amidohydro_1"/>
    <property type="match status" value="1"/>
</dbReference>
<feature type="domain" description="Amidohydrolase-related" evidence="8">
    <location>
        <begin position="55"/>
        <end position="369"/>
    </location>
</feature>
<dbReference type="EMBL" id="AUZY01006986">
    <property type="protein sequence ID" value="EQD52027.1"/>
    <property type="molecule type" value="Genomic_DNA"/>
</dbReference>
<evidence type="ECO:0000256" key="6">
    <source>
        <dbReference type="ARBA" id="ARBA00022833"/>
    </source>
</evidence>
<evidence type="ECO:0000259" key="8">
    <source>
        <dbReference type="Pfam" id="PF01979"/>
    </source>
</evidence>
<dbReference type="GO" id="GO:0050480">
    <property type="term" value="F:imidazolonepropionase activity"/>
    <property type="evidence" value="ECO:0007669"/>
    <property type="project" value="UniProtKB-EC"/>
</dbReference>
<evidence type="ECO:0000256" key="4">
    <source>
        <dbReference type="ARBA" id="ARBA00022801"/>
    </source>
</evidence>
<keyword evidence="4 9" id="KW-0378">Hydrolase</keyword>
<keyword evidence="3" id="KW-0479">Metal-binding</keyword>
<dbReference type="PANTHER" id="PTHR42752">
    <property type="entry name" value="IMIDAZOLONEPROPIONASE"/>
    <property type="match status" value="1"/>
</dbReference>
<dbReference type="Gene3D" id="2.30.40.10">
    <property type="entry name" value="Urease, subunit C, domain 1"/>
    <property type="match status" value="1"/>
</dbReference>
<evidence type="ECO:0000256" key="7">
    <source>
        <dbReference type="ARBA" id="ARBA00023004"/>
    </source>
</evidence>
<dbReference type="SUPFAM" id="SSF51556">
    <property type="entry name" value="Metallo-dependent hydrolases"/>
    <property type="match status" value="1"/>
</dbReference>
<reference evidence="9" key="1">
    <citation type="submission" date="2013-08" db="EMBL/GenBank/DDBJ databases">
        <authorList>
            <person name="Mendez C."/>
            <person name="Richter M."/>
            <person name="Ferrer M."/>
            <person name="Sanchez J."/>
        </authorList>
    </citation>
    <scope>NUCLEOTIDE SEQUENCE</scope>
</reference>
<dbReference type="GO" id="GO:0019556">
    <property type="term" value="P:L-histidine catabolic process to glutamate and formamide"/>
    <property type="evidence" value="ECO:0007669"/>
    <property type="project" value="InterPro"/>
</dbReference>
<dbReference type="EC" id="3.5.2.7" evidence="2"/>
<name>T1A500_9ZZZZ</name>
<organism evidence="9">
    <name type="scientific">mine drainage metagenome</name>
    <dbReference type="NCBI Taxonomy" id="410659"/>
    <lineage>
        <taxon>unclassified sequences</taxon>
        <taxon>metagenomes</taxon>
        <taxon>ecological metagenomes</taxon>
    </lineage>
</organism>
<dbReference type="SUPFAM" id="SSF51338">
    <property type="entry name" value="Composite domain of metallo-dependent hydrolases"/>
    <property type="match status" value="1"/>
</dbReference>
<evidence type="ECO:0000256" key="5">
    <source>
        <dbReference type="ARBA" id="ARBA00022808"/>
    </source>
</evidence>
<dbReference type="InterPro" id="IPR011059">
    <property type="entry name" value="Metal-dep_hydrolase_composite"/>
</dbReference>
<dbReference type="GO" id="GO:0046872">
    <property type="term" value="F:metal ion binding"/>
    <property type="evidence" value="ECO:0007669"/>
    <property type="project" value="UniProtKB-KW"/>
</dbReference>
<protein>
    <recommendedName>
        <fullName evidence="2">imidazolonepropionase</fullName>
        <ecNumber evidence="2">3.5.2.7</ecNumber>
    </recommendedName>
</protein>
<dbReference type="Gene3D" id="3.20.20.140">
    <property type="entry name" value="Metal-dependent hydrolases"/>
    <property type="match status" value="1"/>
</dbReference>
<dbReference type="InterPro" id="IPR032466">
    <property type="entry name" value="Metal_Hydrolase"/>
</dbReference>
<keyword evidence="6" id="KW-0862">Zinc</keyword>
<reference evidence="9" key="2">
    <citation type="journal article" date="2014" name="ISME J.">
        <title>Microbial stratification in low pH oxic and suboxic macroscopic growths along an acid mine drainage.</title>
        <authorList>
            <person name="Mendez-Garcia C."/>
            <person name="Mesa V."/>
            <person name="Sprenger R.R."/>
            <person name="Richter M."/>
            <person name="Diez M.S."/>
            <person name="Solano J."/>
            <person name="Bargiela R."/>
            <person name="Golyshina O.V."/>
            <person name="Manteca A."/>
            <person name="Ramos J.L."/>
            <person name="Gallego J.R."/>
            <person name="Llorente I."/>
            <person name="Martins Dos Santos V.A."/>
            <person name="Jensen O.N."/>
            <person name="Pelaez A.I."/>
            <person name="Sanchez J."/>
            <person name="Ferrer M."/>
        </authorList>
    </citation>
    <scope>NUCLEOTIDE SEQUENCE</scope>
</reference>
<comment type="caution">
    <text evidence="9">The sequence shown here is derived from an EMBL/GenBank/DDBJ whole genome shotgun (WGS) entry which is preliminary data.</text>
</comment>
<evidence type="ECO:0000313" key="9">
    <source>
        <dbReference type="EMBL" id="EQD52027.1"/>
    </source>
</evidence>
<dbReference type="NCBIfam" id="TIGR01224">
    <property type="entry name" value="hutI"/>
    <property type="match status" value="1"/>
</dbReference>
<comment type="pathway">
    <text evidence="1">Amino-acid degradation.</text>
</comment>
<proteinExistence type="predicted"/>
<dbReference type="GO" id="GO:0005737">
    <property type="term" value="C:cytoplasm"/>
    <property type="evidence" value="ECO:0007669"/>
    <property type="project" value="InterPro"/>
</dbReference>
<evidence type="ECO:0000256" key="1">
    <source>
        <dbReference type="ARBA" id="ARBA00005023"/>
    </source>
</evidence>
<dbReference type="AlphaFoldDB" id="T1A500"/>
<gene>
    <name evidence="9" type="ORF">B1B_10764</name>
</gene>
<dbReference type="InterPro" id="IPR006680">
    <property type="entry name" value="Amidohydro-rel"/>
</dbReference>
<dbReference type="PANTHER" id="PTHR42752:SF1">
    <property type="entry name" value="IMIDAZOLONEPROPIONASE-RELATED"/>
    <property type="match status" value="1"/>
</dbReference>